<dbReference type="EMBL" id="JBHTEY010000004">
    <property type="protein sequence ID" value="MFC7614936.1"/>
    <property type="molecule type" value="Genomic_DNA"/>
</dbReference>
<evidence type="ECO:0008006" key="5">
    <source>
        <dbReference type="Google" id="ProtNLM"/>
    </source>
</evidence>
<comment type="similarity">
    <text evidence="1">Belongs to the cytochrome P450 family.</text>
</comment>
<dbReference type="PANTHER" id="PTHR46696">
    <property type="entry name" value="P450, PUTATIVE (EUROFUNG)-RELATED"/>
    <property type="match status" value="1"/>
</dbReference>
<gene>
    <name evidence="3" type="ORF">ACFQV2_16855</name>
</gene>
<evidence type="ECO:0000313" key="4">
    <source>
        <dbReference type="Proteomes" id="UP001596512"/>
    </source>
</evidence>
<feature type="compositionally biased region" description="Low complexity" evidence="2">
    <location>
        <begin position="66"/>
        <end position="81"/>
    </location>
</feature>
<evidence type="ECO:0000313" key="3">
    <source>
        <dbReference type="EMBL" id="MFC7614936.1"/>
    </source>
</evidence>
<name>A0ABW2TNF7_9PSEU</name>
<dbReference type="Gene3D" id="3.30.43.20">
    <property type="match status" value="1"/>
</dbReference>
<keyword evidence="4" id="KW-1185">Reference proteome</keyword>
<proteinExistence type="inferred from homology"/>
<evidence type="ECO:0000256" key="1">
    <source>
        <dbReference type="ARBA" id="ARBA00010617"/>
    </source>
</evidence>
<sequence>MFDAAFHADPYPTYARMRADGGVHLVSTPDGAKAWLVTRYADVRAGLADPRLSLDRSNAGRGTAASPCRPRSTRTCSTSTPPTTPACAGWSRASSPRPASRRWPRRSPPPRPSCSTPARSASRST</sequence>
<feature type="compositionally biased region" description="Low complexity" evidence="2">
    <location>
        <begin position="113"/>
        <end position="125"/>
    </location>
</feature>
<protein>
    <recommendedName>
        <fullName evidence="5">Cytochrome P450</fullName>
    </recommendedName>
</protein>
<accession>A0ABW2TNF7</accession>
<dbReference type="SUPFAM" id="SSF48264">
    <property type="entry name" value="Cytochrome P450"/>
    <property type="match status" value="1"/>
</dbReference>
<reference evidence="4" key="1">
    <citation type="journal article" date="2019" name="Int. J. Syst. Evol. Microbiol.">
        <title>The Global Catalogue of Microorganisms (GCM) 10K type strain sequencing project: providing services to taxonomists for standard genome sequencing and annotation.</title>
        <authorList>
            <consortium name="The Broad Institute Genomics Platform"/>
            <consortium name="The Broad Institute Genome Sequencing Center for Infectious Disease"/>
            <person name="Wu L."/>
            <person name="Ma J."/>
        </authorList>
    </citation>
    <scope>NUCLEOTIDE SEQUENCE [LARGE SCALE GENOMIC DNA]</scope>
    <source>
        <strain evidence="4">JCM 17695</strain>
    </source>
</reference>
<comment type="caution">
    <text evidence="3">The sequence shown here is derived from an EMBL/GenBank/DDBJ whole genome shotgun (WGS) entry which is preliminary data.</text>
</comment>
<evidence type="ECO:0000256" key="2">
    <source>
        <dbReference type="SAM" id="MobiDB-lite"/>
    </source>
</evidence>
<dbReference type="InterPro" id="IPR036396">
    <property type="entry name" value="Cyt_P450_sf"/>
</dbReference>
<organism evidence="3 4">
    <name type="scientific">Actinokineospora soli</name>
    <dbReference type="NCBI Taxonomy" id="1048753"/>
    <lineage>
        <taxon>Bacteria</taxon>
        <taxon>Bacillati</taxon>
        <taxon>Actinomycetota</taxon>
        <taxon>Actinomycetes</taxon>
        <taxon>Pseudonocardiales</taxon>
        <taxon>Pseudonocardiaceae</taxon>
        <taxon>Actinokineospora</taxon>
    </lineage>
</organism>
<feature type="region of interest" description="Disordered" evidence="2">
    <location>
        <begin position="47"/>
        <end position="125"/>
    </location>
</feature>
<dbReference type="Proteomes" id="UP001596512">
    <property type="component" value="Unassembled WGS sequence"/>
</dbReference>
<dbReference type="PANTHER" id="PTHR46696:SF1">
    <property type="entry name" value="CYTOCHROME P450 YJIB-RELATED"/>
    <property type="match status" value="1"/>
</dbReference>